<evidence type="ECO:0000313" key="4">
    <source>
        <dbReference type="EMBL" id="MCG2612695.1"/>
    </source>
</evidence>
<feature type="coiled-coil region" evidence="1">
    <location>
        <begin position="199"/>
        <end position="246"/>
    </location>
</feature>
<feature type="transmembrane region" description="Helical" evidence="2">
    <location>
        <begin position="101"/>
        <end position="121"/>
    </location>
</feature>
<dbReference type="InterPro" id="IPR025519">
    <property type="entry name" value="DUF4407"/>
</dbReference>
<evidence type="ECO:0000256" key="2">
    <source>
        <dbReference type="SAM" id="Phobius"/>
    </source>
</evidence>
<accession>A0ABS9KK44</accession>
<keyword evidence="5" id="KW-1185">Reference proteome</keyword>
<dbReference type="Gene3D" id="3.10.620.30">
    <property type="match status" value="1"/>
</dbReference>
<feature type="transmembrane region" description="Helical" evidence="2">
    <location>
        <begin position="256"/>
        <end position="276"/>
    </location>
</feature>
<feature type="domain" description="Transglutaminase-like" evidence="3">
    <location>
        <begin position="419"/>
        <end position="513"/>
    </location>
</feature>
<comment type="caution">
    <text evidence="4">The sequence shown here is derived from an EMBL/GenBank/DDBJ whole genome shotgun (WGS) entry which is preliminary data.</text>
</comment>
<dbReference type="SUPFAM" id="SSF54001">
    <property type="entry name" value="Cysteine proteinases"/>
    <property type="match status" value="1"/>
</dbReference>
<proteinExistence type="predicted"/>
<evidence type="ECO:0000259" key="3">
    <source>
        <dbReference type="Pfam" id="PF01841"/>
    </source>
</evidence>
<dbReference type="EMBL" id="JAKLTR010000001">
    <property type="protein sequence ID" value="MCG2612695.1"/>
    <property type="molecule type" value="Genomic_DNA"/>
</dbReference>
<feature type="transmembrane region" description="Helical" evidence="2">
    <location>
        <begin position="38"/>
        <end position="61"/>
    </location>
</feature>
<gene>
    <name evidence="4" type="ORF">LZZ85_00325</name>
</gene>
<dbReference type="InterPro" id="IPR038765">
    <property type="entry name" value="Papain-like_cys_pep_sf"/>
</dbReference>
<name>A0ABS9KK44_9BACT</name>
<dbReference type="InterPro" id="IPR002931">
    <property type="entry name" value="Transglutaminase-like"/>
</dbReference>
<evidence type="ECO:0000313" key="5">
    <source>
        <dbReference type="Proteomes" id="UP001165367"/>
    </source>
</evidence>
<protein>
    <submittedName>
        <fullName evidence="4">DUF4407 domain-containing protein</fullName>
    </submittedName>
</protein>
<dbReference type="Proteomes" id="UP001165367">
    <property type="component" value="Unassembled WGS sequence"/>
</dbReference>
<reference evidence="4" key="1">
    <citation type="submission" date="2022-01" db="EMBL/GenBank/DDBJ databases">
        <authorList>
            <person name="Jo J.-H."/>
            <person name="Im W.-T."/>
        </authorList>
    </citation>
    <scope>NUCLEOTIDE SEQUENCE</scope>
    <source>
        <strain evidence="4">NA20</strain>
    </source>
</reference>
<keyword evidence="2" id="KW-0472">Membrane</keyword>
<organism evidence="4 5">
    <name type="scientific">Terrimonas ginsenosidimutans</name>
    <dbReference type="NCBI Taxonomy" id="2908004"/>
    <lineage>
        <taxon>Bacteria</taxon>
        <taxon>Pseudomonadati</taxon>
        <taxon>Bacteroidota</taxon>
        <taxon>Chitinophagia</taxon>
        <taxon>Chitinophagales</taxon>
        <taxon>Chitinophagaceae</taxon>
        <taxon>Terrimonas</taxon>
    </lineage>
</organism>
<keyword evidence="1" id="KW-0175">Coiled coil</keyword>
<keyword evidence="2" id="KW-1133">Transmembrane helix</keyword>
<dbReference type="Pfam" id="PF14362">
    <property type="entry name" value="DUF4407"/>
    <property type="match status" value="1"/>
</dbReference>
<feature type="transmembrane region" description="Helical" evidence="2">
    <location>
        <begin position="67"/>
        <end position="89"/>
    </location>
</feature>
<keyword evidence="2" id="KW-0812">Transmembrane</keyword>
<dbReference type="RefSeq" id="WP_237867924.1">
    <property type="nucleotide sequence ID" value="NZ_JAKLTR010000001.1"/>
</dbReference>
<sequence length="553" mass="61767">MRKLVHSFFYGSTTLLLLTGGFDPQIARQLPRHYRIRMAGMGFSIIVSAILAFFSGLHTALAMSGSMAVGIAFASLWALLIGFLEFQIIVYMGKQNSRWVAIMRILASFVFAALISTPLILEACRGPIAQWLNDQKNSKLKEIEARYESKIDQEVRKPLLASQEELNEKQKSYLEEVDGTGGSGFRGIGPWTIMKKAAYDSARSRADRLELTLAVHKEKLDSAYRAERAEAEENFATDELAQIRALYELMDDPAVFVRWVLLFLGIVLLETMPLVLKLSNRSLFDDYEKLVKLAAAAVVITYNHEIGVATQQTNLENDVHTINNLTSTADGALTASSGIVDEELRKLRNDAVRGTVKKAVNKVVEGPEVTTVEGQPILDPEKVTETTDPKGSILSTYKMVIGENIAEHPFRIDAGMAAKAARICAGAKTEREIVHCLYTYLQANYPYDKDHDKVKKYRIAEEVERDKTGVCGEISALFIALSRYLGLRASYVYVQTDNTGQHVNHACVQVQYADGSTQLVDISYNTENIHHIHFEVLADEEVSRRFSAWRRAS</sequence>
<evidence type="ECO:0000256" key="1">
    <source>
        <dbReference type="SAM" id="Coils"/>
    </source>
</evidence>
<dbReference type="Pfam" id="PF01841">
    <property type="entry name" value="Transglut_core"/>
    <property type="match status" value="1"/>
</dbReference>